<keyword evidence="5 7" id="KW-1133">Transmembrane helix</keyword>
<feature type="domain" description="Major facilitator superfamily (MFS) profile" evidence="8">
    <location>
        <begin position="11"/>
        <end position="395"/>
    </location>
</feature>
<dbReference type="CDD" id="cd17324">
    <property type="entry name" value="MFS_NepI_like"/>
    <property type="match status" value="1"/>
</dbReference>
<protein>
    <submittedName>
        <fullName evidence="9">MFS transport protein AraJ</fullName>
    </submittedName>
</protein>
<dbReference type="Pfam" id="PF07690">
    <property type="entry name" value="MFS_1"/>
    <property type="match status" value="1"/>
</dbReference>
<evidence type="ECO:0000256" key="3">
    <source>
        <dbReference type="ARBA" id="ARBA00022475"/>
    </source>
</evidence>
<dbReference type="InterPro" id="IPR011701">
    <property type="entry name" value="MFS"/>
</dbReference>
<name>A0A239TB50_9FIRM</name>
<reference evidence="9 10" key="1">
    <citation type="submission" date="2017-06" db="EMBL/GenBank/DDBJ databases">
        <authorList>
            <consortium name="Pathogen Informatics"/>
        </authorList>
    </citation>
    <scope>NUCLEOTIDE SEQUENCE [LARGE SCALE GENOMIC DNA]</scope>
    <source>
        <strain evidence="9 10">NCTC10570</strain>
    </source>
</reference>
<feature type="transmembrane region" description="Helical" evidence="7">
    <location>
        <begin position="241"/>
        <end position="262"/>
    </location>
</feature>
<keyword evidence="3" id="KW-1003">Cell membrane</keyword>
<evidence type="ECO:0000256" key="5">
    <source>
        <dbReference type="ARBA" id="ARBA00022989"/>
    </source>
</evidence>
<dbReference type="PANTHER" id="PTHR43124">
    <property type="entry name" value="PURINE EFFLUX PUMP PBUE"/>
    <property type="match status" value="1"/>
</dbReference>
<keyword evidence="10" id="KW-1185">Reference proteome</keyword>
<proteinExistence type="predicted"/>
<evidence type="ECO:0000256" key="6">
    <source>
        <dbReference type="ARBA" id="ARBA00023136"/>
    </source>
</evidence>
<evidence type="ECO:0000256" key="2">
    <source>
        <dbReference type="ARBA" id="ARBA00022448"/>
    </source>
</evidence>
<dbReference type="AlphaFoldDB" id="A0A239TB50"/>
<dbReference type="PANTHER" id="PTHR43124:SF3">
    <property type="entry name" value="CHLORAMPHENICOL EFFLUX PUMP RV0191"/>
    <property type="match status" value="1"/>
</dbReference>
<feature type="transmembrane region" description="Helical" evidence="7">
    <location>
        <begin position="274"/>
        <end position="290"/>
    </location>
</feature>
<evidence type="ECO:0000313" key="10">
    <source>
        <dbReference type="Proteomes" id="UP000215383"/>
    </source>
</evidence>
<dbReference type="RefSeq" id="WP_051177595.1">
    <property type="nucleotide sequence ID" value="NZ_LT906446.1"/>
</dbReference>
<sequence length="409" mass="44435">MAVGKNYSLLPVFTLVLLSFILGTSEFIVVGILSDIAQDIGCSIAIAGNLISFFAFAYAVGTPFITAFLSPFNRYYTLLGLTVGFIFSNILCAIAPDYFILIVARIITAIISGTILSVSMTFSTDIASPQDQAKVISWIFSGFSVSSIFGVPIGTLICQAFNWRTTFITLSIFSVIILFMLWRFLPNVGKGAKNNLMSQFSLFKSVRIQYGMLMVICGAAGSYVFYTFMTPFIIQVLQVPAMEISLILSIFGISTIISNLLSGRIAGMGGIKKMPIVYCVQAICLIAIFITSHSTILGLVNIMVIGIMMYLQNAPAQLHFLRTAKLEKPSALSLASALNPVSFNIGIAIGSTLGSLIITFVEMPYIGVGGAIFAFFAMFANLYLLKDMTKMSKRSSSRLSDLKMNKSNM</sequence>
<dbReference type="GeneID" id="78506183"/>
<dbReference type="SUPFAM" id="SSF103473">
    <property type="entry name" value="MFS general substrate transporter"/>
    <property type="match status" value="1"/>
</dbReference>
<keyword evidence="6 7" id="KW-0472">Membrane</keyword>
<feature type="transmembrane region" description="Helical" evidence="7">
    <location>
        <begin position="135"/>
        <end position="157"/>
    </location>
</feature>
<feature type="transmembrane region" description="Helical" evidence="7">
    <location>
        <begin position="163"/>
        <end position="185"/>
    </location>
</feature>
<dbReference type="PROSITE" id="PS50850">
    <property type="entry name" value="MFS"/>
    <property type="match status" value="1"/>
</dbReference>
<dbReference type="InterPro" id="IPR020846">
    <property type="entry name" value="MFS_dom"/>
</dbReference>
<dbReference type="GO" id="GO:0005886">
    <property type="term" value="C:plasma membrane"/>
    <property type="evidence" value="ECO:0007669"/>
    <property type="project" value="UniProtKB-SubCell"/>
</dbReference>
<evidence type="ECO:0000313" key="9">
    <source>
        <dbReference type="EMBL" id="SNU94083.1"/>
    </source>
</evidence>
<organism evidence="9 10">
    <name type="scientific">Megamonas hypermegale</name>
    <dbReference type="NCBI Taxonomy" id="158847"/>
    <lineage>
        <taxon>Bacteria</taxon>
        <taxon>Bacillati</taxon>
        <taxon>Bacillota</taxon>
        <taxon>Negativicutes</taxon>
        <taxon>Selenomonadales</taxon>
        <taxon>Selenomonadaceae</taxon>
        <taxon>Megamonas</taxon>
    </lineage>
</organism>
<dbReference type="eggNOG" id="COG2814">
    <property type="taxonomic scope" value="Bacteria"/>
</dbReference>
<dbReference type="EMBL" id="LT906446">
    <property type="protein sequence ID" value="SNU94083.1"/>
    <property type="molecule type" value="Genomic_DNA"/>
</dbReference>
<feature type="transmembrane region" description="Helical" evidence="7">
    <location>
        <begin position="206"/>
        <end position="229"/>
    </location>
</feature>
<feature type="transmembrane region" description="Helical" evidence="7">
    <location>
        <begin position="12"/>
        <end position="34"/>
    </location>
</feature>
<comment type="subcellular location">
    <subcellularLocation>
        <location evidence="1">Cell membrane</location>
        <topology evidence="1">Multi-pass membrane protein</topology>
    </subcellularLocation>
</comment>
<dbReference type="InterPro" id="IPR050189">
    <property type="entry name" value="MFS_Efflux_Transporters"/>
</dbReference>
<keyword evidence="4 7" id="KW-0812">Transmembrane</keyword>
<dbReference type="Proteomes" id="UP000215383">
    <property type="component" value="Chromosome 1"/>
</dbReference>
<dbReference type="InterPro" id="IPR036259">
    <property type="entry name" value="MFS_trans_sf"/>
</dbReference>
<evidence type="ECO:0000259" key="8">
    <source>
        <dbReference type="PROSITE" id="PS50850"/>
    </source>
</evidence>
<feature type="transmembrane region" description="Helical" evidence="7">
    <location>
        <begin position="46"/>
        <end position="69"/>
    </location>
</feature>
<evidence type="ECO:0000256" key="4">
    <source>
        <dbReference type="ARBA" id="ARBA00022692"/>
    </source>
</evidence>
<accession>A0A239TB50</accession>
<evidence type="ECO:0000256" key="7">
    <source>
        <dbReference type="SAM" id="Phobius"/>
    </source>
</evidence>
<dbReference type="GO" id="GO:0022857">
    <property type="term" value="F:transmembrane transporter activity"/>
    <property type="evidence" value="ECO:0007669"/>
    <property type="project" value="InterPro"/>
</dbReference>
<feature type="transmembrane region" description="Helical" evidence="7">
    <location>
        <begin position="76"/>
        <end position="96"/>
    </location>
</feature>
<gene>
    <name evidence="9" type="primary">araJ</name>
    <name evidence="9" type="ORF">SAMEA4364220_00139</name>
</gene>
<keyword evidence="2" id="KW-0813">Transport</keyword>
<feature type="transmembrane region" description="Helical" evidence="7">
    <location>
        <begin position="364"/>
        <end position="385"/>
    </location>
</feature>
<feature type="transmembrane region" description="Helical" evidence="7">
    <location>
        <begin position="337"/>
        <end position="358"/>
    </location>
</feature>
<dbReference type="Gene3D" id="1.20.1250.20">
    <property type="entry name" value="MFS general substrate transporter like domains"/>
    <property type="match status" value="1"/>
</dbReference>
<evidence type="ECO:0000256" key="1">
    <source>
        <dbReference type="ARBA" id="ARBA00004651"/>
    </source>
</evidence>
<feature type="transmembrane region" description="Helical" evidence="7">
    <location>
        <begin position="102"/>
        <end position="123"/>
    </location>
</feature>